<keyword evidence="3" id="KW-1185">Reference proteome</keyword>
<dbReference type="SUPFAM" id="SSF53474">
    <property type="entry name" value="alpha/beta-Hydrolases"/>
    <property type="match status" value="1"/>
</dbReference>
<dbReference type="EMBL" id="JAPJZH010000002">
    <property type="protein sequence ID" value="MDA4844443.1"/>
    <property type="molecule type" value="Genomic_DNA"/>
</dbReference>
<dbReference type="RefSeq" id="WP_271087973.1">
    <property type="nucleotide sequence ID" value="NZ_JAPJZH010000002.1"/>
</dbReference>
<dbReference type="PRINTS" id="PR00412">
    <property type="entry name" value="EPOXHYDRLASE"/>
</dbReference>
<dbReference type="Gene3D" id="3.40.50.1820">
    <property type="entry name" value="alpha/beta hydrolase"/>
    <property type="match status" value="1"/>
</dbReference>
<accession>A0ABT4VIE4</accession>
<evidence type="ECO:0000313" key="3">
    <source>
        <dbReference type="Proteomes" id="UP001148313"/>
    </source>
</evidence>
<dbReference type="PRINTS" id="PR00111">
    <property type="entry name" value="ABHYDROLASE"/>
</dbReference>
<protein>
    <submittedName>
        <fullName evidence="2">3-oxoadipate enol-lactonase</fullName>
        <ecNumber evidence="2">3.1.1.24</ecNumber>
    </submittedName>
</protein>
<comment type="caution">
    <text evidence="2">The sequence shown here is derived from an EMBL/GenBank/DDBJ whole genome shotgun (WGS) entry which is preliminary data.</text>
</comment>
<dbReference type="GO" id="GO:0047570">
    <property type="term" value="F:3-oxoadipate enol-lactonase activity"/>
    <property type="evidence" value="ECO:0007669"/>
    <property type="project" value="UniProtKB-EC"/>
</dbReference>
<evidence type="ECO:0000313" key="2">
    <source>
        <dbReference type="EMBL" id="MDA4844443.1"/>
    </source>
</evidence>
<feature type="domain" description="AB hydrolase-1" evidence="1">
    <location>
        <begin position="24"/>
        <end position="253"/>
    </location>
</feature>
<keyword evidence="2" id="KW-0378">Hydrolase</keyword>
<dbReference type="Proteomes" id="UP001148313">
    <property type="component" value="Unassembled WGS sequence"/>
</dbReference>
<organism evidence="2 3">
    <name type="scientific">Hoeflea poritis</name>
    <dbReference type="NCBI Taxonomy" id="2993659"/>
    <lineage>
        <taxon>Bacteria</taxon>
        <taxon>Pseudomonadati</taxon>
        <taxon>Pseudomonadota</taxon>
        <taxon>Alphaproteobacteria</taxon>
        <taxon>Hyphomicrobiales</taxon>
        <taxon>Rhizobiaceae</taxon>
        <taxon>Hoeflea</taxon>
    </lineage>
</organism>
<gene>
    <name evidence="2" type="primary">pcaD</name>
    <name evidence="2" type="ORF">OOZ53_03735</name>
</gene>
<dbReference type="PANTHER" id="PTHR43798">
    <property type="entry name" value="MONOACYLGLYCEROL LIPASE"/>
    <property type="match status" value="1"/>
</dbReference>
<dbReference type="EC" id="3.1.1.24" evidence="2"/>
<evidence type="ECO:0000259" key="1">
    <source>
        <dbReference type="Pfam" id="PF00561"/>
    </source>
</evidence>
<dbReference type="InterPro" id="IPR026968">
    <property type="entry name" value="PcaD/CatD"/>
</dbReference>
<reference evidence="2" key="1">
    <citation type="submission" date="2022-11" db="EMBL/GenBank/DDBJ databases">
        <title>Hoeflea poritis sp. nov., isolated from scleractinian coral Porites lutea.</title>
        <authorList>
            <person name="Zhang G."/>
            <person name="Wei Q."/>
            <person name="Cai L."/>
        </authorList>
    </citation>
    <scope>NUCLEOTIDE SEQUENCE</scope>
    <source>
        <strain evidence="2">E7-10</strain>
    </source>
</reference>
<dbReference type="InterPro" id="IPR050266">
    <property type="entry name" value="AB_hydrolase_sf"/>
</dbReference>
<dbReference type="InterPro" id="IPR000073">
    <property type="entry name" value="AB_hydrolase_1"/>
</dbReference>
<sequence length="267" mass="29147">MTSGKIKVGAHELQCRIEGEAGNPWLILSNSLATDHAMWQPQIDTLTRTHRVLRYDTRGHGESAAPAGPYAFDDLVSDVIGLMDALEIEKATFMGLSLGGMTALGLALDHPDRIERILCCDARADAPDLYKQMWPAMIKKAREEGMDALVAPTLERWFSTNFRTNPTNRPALEATGDMIRRTAVEGYAGCASALMRLDYLPRLSQIAIPAHFIVGEHDPAAPPNVMREMAAATPGADFTVIPGAAHLSNVERPDVFNDIVATWLARS</sequence>
<name>A0ABT4VIE4_9HYPH</name>
<dbReference type="InterPro" id="IPR000639">
    <property type="entry name" value="Epox_hydrolase-like"/>
</dbReference>
<dbReference type="Pfam" id="PF00561">
    <property type="entry name" value="Abhydrolase_1"/>
    <property type="match status" value="1"/>
</dbReference>
<dbReference type="NCBIfam" id="TIGR02427">
    <property type="entry name" value="protocat_pcaD"/>
    <property type="match status" value="1"/>
</dbReference>
<proteinExistence type="predicted"/>
<dbReference type="PANTHER" id="PTHR43798:SF29">
    <property type="entry name" value="AB HYDROLASE-1 DOMAIN-CONTAINING PROTEIN"/>
    <property type="match status" value="1"/>
</dbReference>
<dbReference type="InterPro" id="IPR029058">
    <property type="entry name" value="AB_hydrolase_fold"/>
</dbReference>